<dbReference type="KEGG" id="psl:Psta_4336"/>
<evidence type="ECO:0000259" key="10">
    <source>
        <dbReference type="PROSITE" id="PS50110"/>
    </source>
</evidence>
<dbReference type="PROSITE" id="PS50045">
    <property type="entry name" value="SIGMA54_INTERACT_4"/>
    <property type="match status" value="1"/>
</dbReference>
<evidence type="ECO:0000256" key="5">
    <source>
        <dbReference type="ARBA" id="ARBA00023015"/>
    </source>
</evidence>
<dbReference type="InterPro" id="IPR003593">
    <property type="entry name" value="AAA+_ATPase"/>
</dbReference>
<dbReference type="PROSITE" id="PS00676">
    <property type="entry name" value="SIGMA54_INTERACT_2"/>
    <property type="match status" value="1"/>
</dbReference>
<dbReference type="PROSITE" id="PS00688">
    <property type="entry name" value="SIGMA54_INTERACT_3"/>
    <property type="match status" value="1"/>
</dbReference>
<organism evidence="11 12">
    <name type="scientific">Pirellula staleyi (strain ATCC 27377 / DSM 6068 / ICPB 4128)</name>
    <name type="common">Pirella staleyi</name>
    <dbReference type="NCBI Taxonomy" id="530564"/>
    <lineage>
        <taxon>Bacteria</taxon>
        <taxon>Pseudomonadati</taxon>
        <taxon>Planctomycetota</taxon>
        <taxon>Planctomycetia</taxon>
        <taxon>Pirellulales</taxon>
        <taxon>Pirellulaceae</taxon>
        <taxon>Pirellula</taxon>
    </lineage>
</organism>
<evidence type="ECO:0000256" key="8">
    <source>
        <dbReference type="PROSITE-ProRule" id="PRU00169"/>
    </source>
</evidence>
<dbReference type="SUPFAM" id="SSF52540">
    <property type="entry name" value="P-loop containing nucleoside triphosphate hydrolases"/>
    <property type="match status" value="1"/>
</dbReference>
<keyword evidence="12" id="KW-1185">Reference proteome</keyword>
<dbReference type="PANTHER" id="PTHR32071">
    <property type="entry name" value="TRANSCRIPTIONAL REGULATORY PROTEIN"/>
    <property type="match status" value="1"/>
</dbReference>
<evidence type="ECO:0000256" key="1">
    <source>
        <dbReference type="ARBA" id="ARBA00022553"/>
    </source>
</evidence>
<protein>
    <submittedName>
        <fullName evidence="11">Two component, sigma54 specific, transcriptional regulator, Fis family</fullName>
    </submittedName>
</protein>
<dbReference type="InterPro" id="IPR002078">
    <property type="entry name" value="Sigma_54_int"/>
</dbReference>
<keyword evidence="1 8" id="KW-0597">Phosphoprotein</keyword>
<dbReference type="SMART" id="SM00382">
    <property type="entry name" value="AAA"/>
    <property type="match status" value="1"/>
</dbReference>
<dbReference type="SUPFAM" id="SSF52172">
    <property type="entry name" value="CheY-like"/>
    <property type="match status" value="1"/>
</dbReference>
<evidence type="ECO:0000256" key="7">
    <source>
        <dbReference type="ARBA" id="ARBA00023163"/>
    </source>
</evidence>
<evidence type="ECO:0000256" key="3">
    <source>
        <dbReference type="ARBA" id="ARBA00022840"/>
    </source>
</evidence>
<feature type="modified residue" description="4-aspartylphosphate" evidence="8">
    <location>
        <position position="62"/>
    </location>
</feature>
<dbReference type="SUPFAM" id="SSF46689">
    <property type="entry name" value="Homeodomain-like"/>
    <property type="match status" value="1"/>
</dbReference>
<dbReference type="STRING" id="530564.Psta_4336"/>
<keyword evidence="4" id="KW-0902">Two-component regulatory system</keyword>
<dbReference type="SMART" id="SM00448">
    <property type="entry name" value="REC"/>
    <property type="match status" value="1"/>
</dbReference>
<dbReference type="Pfam" id="PF25601">
    <property type="entry name" value="AAA_lid_14"/>
    <property type="match status" value="1"/>
</dbReference>
<dbReference type="InterPro" id="IPR025943">
    <property type="entry name" value="Sigma_54_int_dom_ATP-bd_2"/>
</dbReference>
<keyword evidence="5" id="KW-0805">Transcription regulation</keyword>
<keyword evidence="3" id="KW-0067">ATP-binding</keyword>
<feature type="domain" description="Sigma-54 factor interaction" evidence="9">
    <location>
        <begin position="150"/>
        <end position="379"/>
    </location>
</feature>
<dbReference type="InterPro" id="IPR002197">
    <property type="entry name" value="HTH_Fis"/>
</dbReference>
<dbReference type="GO" id="GO:0005524">
    <property type="term" value="F:ATP binding"/>
    <property type="evidence" value="ECO:0007669"/>
    <property type="project" value="UniProtKB-KW"/>
</dbReference>
<dbReference type="FunFam" id="3.40.50.2300:FF:000018">
    <property type="entry name" value="DNA-binding transcriptional regulator NtrC"/>
    <property type="match status" value="1"/>
</dbReference>
<dbReference type="PRINTS" id="PR01590">
    <property type="entry name" value="HTHFIS"/>
</dbReference>
<dbReference type="PROSITE" id="PS50110">
    <property type="entry name" value="RESPONSE_REGULATORY"/>
    <property type="match status" value="1"/>
</dbReference>
<dbReference type="CDD" id="cd00009">
    <property type="entry name" value="AAA"/>
    <property type="match status" value="1"/>
</dbReference>
<keyword evidence="2" id="KW-0547">Nucleotide-binding</keyword>
<dbReference type="GO" id="GO:0000160">
    <property type="term" value="P:phosphorelay signal transduction system"/>
    <property type="evidence" value="ECO:0007669"/>
    <property type="project" value="UniProtKB-KW"/>
</dbReference>
<dbReference type="Gene3D" id="1.10.10.60">
    <property type="entry name" value="Homeodomain-like"/>
    <property type="match status" value="1"/>
</dbReference>
<dbReference type="Gene3D" id="3.40.50.2300">
    <property type="match status" value="1"/>
</dbReference>
<feature type="domain" description="Response regulatory" evidence="10">
    <location>
        <begin position="13"/>
        <end position="127"/>
    </location>
</feature>
<dbReference type="GO" id="GO:0043565">
    <property type="term" value="F:sequence-specific DNA binding"/>
    <property type="evidence" value="ECO:0007669"/>
    <property type="project" value="InterPro"/>
</dbReference>
<dbReference type="Gene3D" id="1.10.8.60">
    <property type="match status" value="1"/>
</dbReference>
<dbReference type="InterPro" id="IPR001789">
    <property type="entry name" value="Sig_transdc_resp-reg_receiver"/>
</dbReference>
<accession>D2R521</accession>
<dbReference type="AlphaFoldDB" id="D2R521"/>
<dbReference type="FunFam" id="3.40.50.300:FF:000006">
    <property type="entry name" value="DNA-binding transcriptional regulator NtrC"/>
    <property type="match status" value="1"/>
</dbReference>
<keyword evidence="6" id="KW-0238">DNA-binding</keyword>
<dbReference type="Pfam" id="PF02954">
    <property type="entry name" value="HTH_8"/>
    <property type="match status" value="1"/>
</dbReference>
<evidence type="ECO:0000313" key="11">
    <source>
        <dbReference type="EMBL" id="ADB18983.1"/>
    </source>
</evidence>
<dbReference type="InterPro" id="IPR011006">
    <property type="entry name" value="CheY-like_superfamily"/>
</dbReference>
<sequence>MTMLASAPTLTGRILVVDDNARARQSMCDVLRHAGNDVQMCASAIEALQKLPSQEFDLILTDLQMPGMDGLQFIRALQDRKIDSQVVMVTAFASVSSAVEAMRHGALDYLEKPFDADQLEQLVQRALARGRRGAAHSAVTSSSQPWHSMMIGTSSAMQRLRSQIAVAAPTGETVLISGESGTGKELVARCVHAASGRATKALVSLNCPALSPQLMESELFGHERGAFTSADAPRVGRFELADGGTILLDEITEIELPLQAKLLRVLQEKSFERVGSSETLEVDVRVIATTNREIRQEVVAGRFRQDLFYRLAVVPLVVPALRDRREDVPLLVEHFLGAAAVRLERSPITVDRAASDLLCSYHWPGNVRELENLMTRASILATSEKLSADDLRSWLLEPEAMHSAGSGNSSGESELQAGMKLEDMERRLIEATLDHYEGHRARAAQALGIGIRTLSNKLRQYGYAPRARSFVRAA</sequence>
<dbReference type="InterPro" id="IPR025944">
    <property type="entry name" value="Sigma_54_int_dom_CS"/>
</dbReference>
<evidence type="ECO:0000256" key="6">
    <source>
        <dbReference type="ARBA" id="ARBA00023125"/>
    </source>
</evidence>
<dbReference type="eggNOG" id="COG2204">
    <property type="taxonomic scope" value="Bacteria"/>
</dbReference>
<proteinExistence type="predicted"/>
<dbReference type="HOGENOM" id="CLU_000445_0_5_0"/>
<keyword evidence="7" id="KW-0804">Transcription</keyword>
<gene>
    <name evidence="11" type="ordered locus">Psta_4336</name>
</gene>
<reference evidence="11 12" key="1">
    <citation type="journal article" date="2009" name="Stand. Genomic Sci.">
        <title>Complete genome sequence of Pirellula staleyi type strain (ATCC 27377).</title>
        <authorList>
            <person name="Clum A."/>
            <person name="Tindall B.J."/>
            <person name="Sikorski J."/>
            <person name="Ivanova N."/>
            <person name="Mavrommatis K."/>
            <person name="Lucas S."/>
            <person name="Glavina del Rio T."/>
            <person name="Nolan M."/>
            <person name="Chen F."/>
            <person name="Tice H."/>
            <person name="Pitluck S."/>
            <person name="Cheng J.F."/>
            <person name="Chertkov O."/>
            <person name="Brettin T."/>
            <person name="Han C."/>
            <person name="Detter J.C."/>
            <person name="Kuske C."/>
            <person name="Bruce D."/>
            <person name="Goodwin L."/>
            <person name="Ovchinikova G."/>
            <person name="Pati A."/>
            <person name="Mikhailova N."/>
            <person name="Chen A."/>
            <person name="Palaniappan K."/>
            <person name="Land M."/>
            <person name="Hauser L."/>
            <person name="Chang Y.J."/>
            <person name="Jeffries C.D."/>
            <person name="Chain P."/>
            <person name="Rohde M."/>
            <person name="Goker M."/>
            <person name="Bristow J."/>
            <person name="Eisen J.A."/>
            <person name="Markowitz V."/>
            <person name="Hugenholtz P."/>
            <person name="Kyrpides N.C."/>
            <person name="Klenk H.P."/>
            <person name="Lapidus A."/>
        </authorList>
    </citation>
    <scope>NUCLEOTIDE SEQUENCE [LARGE SCALE GENOMIC DNA]</scope>
    <source>
        <strain evidence="12">ATCC 27377 / DSM 6068 / ICPB 4128</strain>
    </source>
</reference>
<dbReference type="Pfam" id="PF00158">
    <property type="entry name" value="Sigma54_activat"/>
    <property type="match status" value="1"/>
</dbReference>
<name>D2R521_PIRSD</name>
<evidence type="ECO:0000256" key="4">
    <source>
        <dbReference type="ARBA" id="ARBA00023012"/>
    </source>
</evidence>
<dbReference type="InterPro" id="IPR027417">
    <property type="entry name" value="P-loop_NTPase"/>
</dbReference>
<dbReference type="PROSITE" id="PS00675">
    <property type="entry name" value="SIGMA54_INTERACT_1"/>
    <property type="match status" value="1"/>
</dbReference>
<evidence type="ECO:0000256" key="2">
    <source>
        <dbReference type="ARBA" id="ARBA00022741"/>
    </source>
</evidence>
<dbReference type="InterPro" id="IPR058031">
    <property type="entry name" value="AAA_lid_NorR"/>
</dbReference>
<dbReference type="Pfam" id="PF00072">
    <property type="entry name" value="Response_reg"/>
    <property type="match status" value="1"/>
</dbReference>
<dbReference type="Proteomes" id="UP000001887">
    <property type="component" value="Chromosome"/>
</dbReference>
<evidence type="ECO:0000313" key="12">
    <source>
        <dbReference type="Proteomes" id="UP000001887"/>
    </source>
</evidence>
<dbReference type="Gene3D" id="3.40.50.300">
    <property type="entry name" value="P-loop containing nucleotide triphosphate hydrolases"/>
    <property type="match status" value="1"/>
</dbReference>
<dbReference type="InterPro" id="IPR009057">
    <property type="entry name" value="Homeodomain-like_sf"/>
</dbReference>
<dbReference type="EMBL" id="CP001848">
    <property type="protein sequence ID" value="ADB18983.1"/>
    <property type="molecule type" value="Genomic_DNA"/>
</dbReference>
<dbReference type="InterPro" id="IPR025662">
    <property type="entry name" value="Sigma_54_int_dom_ATP-bd_1"/>
</dbReference>
<dbReference type="GO" id="GO:0006355">
    <property type="term" value="P:regulation of DNA-templated transcription"/>
    <property type="evidence" value="ECO:0007669"/>
    <property type="project" value="InterPro"/>
</dbReference>
<evidence type="ECO:0000259" key="9">
    <source>
        <dbReference type="PROSITE" id="PS50045"/>
    </source>
</evidence>